<dbReference type="GO" id="GO:0006811">
    <property type="term" value="P:monoatomic ion transport"/>
    <property type="evidence" value="ECO:0007669"/>
    <property type="project" value="InterPro"/>
</dbReference>
<sequence>HSILNDEDVKDVDRWSRVCFPVLFLLFNAAYWPYYIVRPQTST</sequence>
<comment type="caution">
    <text evidence="2">The sequence shown here is derived from an EMBL/GenBank/DDBJ whole genome shotgun (WGS) entry which is preliminary data.</text>
</comment>
<name>A0A820TCP2_9BILA</name>
<dbReference type="GO" id="GO:0016020">
    <property type="term" value="C:membrane"/>
    <property type="evidence" value="ECO:0007669"/>
    <property type="project" value="InterPro"/>
</dbReference>
<keyword evidence="1" id="KW-0812">Transmembrane</keyword>
<dbReference type="InterPro" id="IPR038050">
    <property type="entry name" value="Neuro_actylchol_rec"/>
</dbReference>
<reference evidence="2" key="1">
    <citation type="submission" date="2021-02" db="EMBL/GenBank/DDBJ databases">
        <authorList>
            <person name="Nowell W R."/>
        </authorList>
    </citation>
    <scope>NUCLEOTIDE SEQUENCE</scope>
</reference>
<proteinExistence type="predicted"/>
<protein>
    <submittedName>
        <fullName evidence="2">Uncharacterized protein</fullName>
    </submittedName>
</protein>
<evidence type="ECO:0000313" key="3">
    <source>
        <dbReference type="Proteomes" id="UP000663881"/>
    </source>
</evidence>
<dbReference type="Proteomes" id="UP000663881">
    <property type="component" value="Unassembled WGS sequence"/>
</dbReference>
<dbReference type="InterPro" id="IPR036719">
    <property type="entry name" value="Neuro-gated_channel_TM_sf"/>
</dbReference>
<keyword evidence="1" id="KW-0472">Membrane</keyword>
<feature type="non-terminal residue" evidence="2">
    <location>
        <position position="1"/>
    </location>
</feature>
<accession>A0A820TCP2</accession>
<keyword evidence="1" id="KW-1133">Transmembrane helix</keyword>
<dbReference type="SUPFAM" id="SSF90112">
    <property type="entry name" value="Neurotransmitter-gated ion-channel transmembrane pore"/>
    <property type="match status" value="1"/>
</dbReference>
<evidence type="ECO:0000313" key="2">
    <source>
        <dbReference type="EMBL" id="CAF4468028.1"/>
    </source>
</evidence>
<evidence type="ECO:0000256" key="1">
    <source>
        <dbReference type="SAM" id="Phobius"/>
    </source>
</evidence>
<organism evidence="2 3">
    <name type="scientific">Adineta steineri</name>
    <dbReference type="NCBI Taxonomy" id="433720"/>
    <lineage>
        <taxon>Eukaryota</taxon>
        <taxon>Metazoa</taxon>
        <taxon>Spiralia</taxon>
        <taxon>Gnathifera</taxon>
        <taxon>Rotifera</taxon>
        <taxon>Eurotatoria</taxon>
        <taxon>Bdelloidea</taxon>
        <taxon>Adinetida</taxon>
        <taxon>Adinetidae</taxon>
        <taxon>Adineta</taxon>
    </lineage>
</organism>
<dbReference type="AlphaFoldDB" id="A0A820TCP2"/>
<dbReference type="Gene3D" id="1.20.58.390">
    <property type="entry name" value="Neurotransmitter-gated ion-channel transmembrane domain"/>
    <property type="match status" value="1"/>
</dbReference>
<gene>
    <name evidence="2" type="ORF">OKA104_LOCUS55073</name>
</gene>
<dbReference type="EMBL" id="CAJOAY010038116">
    <property type="protein sequence ID" value="CAF4468028.1"/>
    <property type="molecule type" value="Genomic_DNA"/>
</dbReference>
<feature type="transmembrane region" description="Helical" evidence="1">
    <location>
        <begin position="15"/>
        <end position="37"/>
    </location>
</feature>